<evidence type="ECO:0000313" key="4">
    <source>
        <dbReference type="Proteomes" id="UP000290289"/>
    </source>
</evidence>
<evidence type="ECO:0000313" key="3">
    <source>
        <dbReference type="EMBL" id="RXI09454.1"/>
    </source>
</evidence>
<evidence type="ECO:0000256" key="1">
    <source>
        <dbReference type="SAM" id="MobiDB-lite"/>
    </source>
</evidence>
<reference evidence="3 4" key="1">
    <citation type="submission" date="2018-10" db="EMBL/GenBank/DDBJ databases">
        <title>A high-quality apple genome assembly.</title>
        <authorList>
            <person name="Hu J."/>
        </authorList>
    </citation>
    <scope>NUCLEOTIDE SEQUENCE [LARGE SCALE GENOMIC DNA]</scope>
    <source>
        <strain evidence="4">cv. HFTH1</strain>
        <tissue evidence="3">Young leaf</tissue>
    </source>
</reference>
<evidence type="ECO:0000259" key="2">
    <source>
        <dbReference type="Pfam" id="PF25313"/>
    </source>
</evidence>
<dbReference type="PANTHER" id="PTHR16266:SF17">
    <property type="entry name" value="BRWD3"/>
    <property type="match status" value="1"/>
</dbReference>
<protein>
    <recommendedName>
        <fullName evidence="2">BRWD/PHIP ancillary-like domain-containing protein</fullName>
    </recommendedName>
</protein>
<dbReference type="PANTHER" id="PTHR16266">
    <property type="entry name" value="WD REPEAT DOMAIN 9"/>
    <property type="match status" value="1"/>
</dbReference>
<feature type="compositionally biased region" description="Basic residues" evidence="1">
    <location>
        <begin position="124"/>
        <end position="137"/>
    </location>
</feature>
<feature type="compositionally biased region" description="Acidic residues" evidence="1">
    <location>
        <begin position="153"/>
        <end position="165"/>
    </location>
</feature>
<feature type="domain" description="BRWD/PHIP ancillary-like" evidence="2">
    <location>
        <begin position="504"/>
        <end position="591"/>
    </location>
</feature>
<feature type="region of interest" description="Disordered" evidence="1">
    <location>
        <begin position="51"/>
        <end position="171"/>
    </location>
</feature>
<comment type="caution">
    <text evidence="3">The sequence shown here is derived from an EMBL/GenBank/DDBJ whole genome shotgun (WGS) entry which is preliminary data.</text>
</comment>
<dbReference type="GO" id="GO:0006357">
    <property type="term" value="P:regulation of transcription by RNA polymerase II"/>
    <property type="evidence" value="ECO:0007669"/>
    <property type="project" value="TreeGrafter"/>
</dbReference>
<dbReference type="GO" id="GO:0007010">
    <property type="term" value="P:cytoskeleton organization"/>
    <property type="evidence" value="ECO:0007669"/>
    <property type="project" value="TreeGrafter"/>
</dbReference>
<dbReference type="EMBL" id="RDQH01000327">
    <property type="protein sequence ID" value="RXI09454.1"/>
    <property type="molecule type" value="Genomic_DNA"/>
</dbReference>
<dbReference type="STRING" id="3750.A0A498KSM9"/>
<keyword evidence="4" id="KW-1185">Reference proteome</keyword>
<dbReference type="AlphaFoldDB" id="A0A498KSM9"/>
<dbReference type="Pfam" id="PF25313">
    <property type="entry name" value="BRWD_AD"/>
    <property type="match status" value="1"/>
</dbReference>
<gene>
    <name evidence="3" type="ORF">DVH24_034071</name>
</gene>
<dbReference type="GO" id="GO:0005634">
    <property type="term" value="C:nucleus"/>
    <property type="evidence" value="ECO:0007669"/>
    <property type="project" value="TreeGrafter"/>
</dbReference>
<feature type="compositionally biased region" description="Low complexity" evidence="1">
    <location>
        <begin position="391"/>
        <end position="402"/>
    </location>
</feature>
<proteinExistence type="predicted"/>
<dbReference type="GO" id="GO:0008360">
    <property type="term" value="P:regulation of cell shape"/>
    <property type="evidence" value="ECO:0007669"/>
    <property type="project" value="TreeGrafter"/>
</dbReference>
<dbReference type="InterPro" id="IPR057451">
    <property type="entry name" value="BRWD/PHIP_AD"/>
</dbReference>
<feature type="compositionally biased region" description="Polar residues" evidence="1">
    <location>
        <begin position="380"/>
        <end position="389"/>
    </location>
</feature>
<feature type="region of interest" description="Disordered" evidence="1">
    <location>
        <begin position="373"/>
        <end position="411"/>
    </location>
</feature>
<dbReference type="Proteomes" id="UP000290289">
    <property type="component" value="Chromosome 1"/>
</dbReference>
<feature type="compositionally biased region" description="Basic and acidic residues" evidence="1">
    <location>
        <begin position="82"/>
        <end position="92"/>
    </location>
</feature>
<dbReference type="InterPro" id="IPR052060">
    <property type="entry name" value="Bromo_WD_repeat"/>
</dbReference>
<feature type="compositionally biased region" description="Polar residues" evidence="1">
    <location>
        <begin position="65"/>
        <end position="75"/>
    </location>
</feature>
<accession>A0A498KSM9</accession>
<organism evidence="3 4">
    <name type="scientific">Malus domestica</name>
    <name type="common">Apple</name>
    <name type="synonym">Pyrus malus</name>
    <dbReference type="NCBI Taxonomy" id="3750"/>
    <lineage>
        <taxon>Eukaryota</taxon>
        <taxon>Viridiplantae</taxon>
        <taxon>Streptophyta</taxon>
        <taxon>Embryophyta</taxon>
        <taxon>Tracheophyta</taxon>
        <taxon>Spermatophyta</taxon>
        <taxon>Magnoliopsida</taxon>
        <taxon>eudicotyledons</taxon>
        <taxon>Gunneridae</taxon>
        <taxon>Pentapetalae</taxon>
        <taxon>rosids</taxon>
        <taxon>fabids</taxon>
        <taxon>Rosales</taxon>
        <taxon>Rosaceae</taxon>
        <taxon>Amygdaloideae</taxon>
        <taxon>Maleae</taxon>
        <taxon>Malus</taxon>
    </lineage>
</organism>
<feature type="compositionally biased region" description="Polar residues" evidence="1">
    <location>
        <begin position="140"/>
        <end position="149"/>
    </location>
</feature>
<name>A0A498KSM9_MALDO</name>
<sequence>MEWRPSSMKFSVGVDINTGQEYMVPPLPDLERMIEPLPYFIDAIEDTDSVYNVTDENSSEEEKGNISTSSSNDPNCSEEDSEARRSHKDGLHRSRRKRPRVESSERCVKKKRVGEHDRVLFGIKRTKNSKGGQKRVAAHNAQTVFSQNPETSTEGEEDDWEDDSSNSESLQKEIHTQNDDGDFQIMQQNHTKEEPSRHEFGNIVKPRVVCSSQSNVRSMPKLVFKLKKQEAPKDVKLKDNNQADLVSPSSRYQDDSRVRLEAATGSLASCNVHIEEMNNVHQYVNPENNCEQFCNHLKIKGTENYEGVLRCRDGEHTGTRAFEDLDGRELCHTDEALVSSSFDYSTLGEHKQKGIEGSPEIEKFARRKHSGDYASLKFPAQNSTSSRDLNPNDSSSMDPNSNFGVRKMGGGAGRSTSLKFVYKRRTNSEGSGGNVEEYATNINDHHDSGMDLPAAATNAISRTRTFKIKATSRKVDSVSCSPKLRWGHQTLGTSRDAEDSSAKLCDEVVYLRQGHQEYLKLVKNLDEGPWGPWESIKENIKVAEICKVESLDYASLPGSRESCCKIKLRFVDHSSAILGKALKLTLPEIDFND</sequence>